<dbReference type="EMBL" id="OZ034813">
    <property type="protein sequence ID" value="CAL1353027.1"/>
    <property type="molecule type" value="Genomic_DNA"/>
</dbReference>
<evidence type="ECO:0000256" key="2">
    <source>
        <dbReference type="ARBA" id="ARBA00022737"/>
    </source>
</evidence>
<evidence type="ECO:0000256" key="6">
    <source>
        <dbReference type="ARBA" id="ARBA00023242"/>
    </source>
</evidence>
<evidence type="ECO:0000256" key="3">
    <source>
        <dbReference type="ARBA" id="ARBA00023015"/>
    </source>
</evidence>
<feature type="domain" description="TF-B3" evidence="7">
    <location>
        <begin position="5"/>
        <end position="100"/>
    </location>
</feature>
<accession>A0AAV2CAI8</accession>
<evidence type="ECO:0000256" key="5">
    <source>
        <dbReference type="ARBA" id="ARBA00023163"/>
    </source>
</evidence>
<organism evidence="8 9">
    <name type="scientific">Linum trigynum</name>
    <dbReference type="NCBI Taxonomy" id="586398"/>
    <lineage>
        <taxon>Eukaryota</taxon>
        <taxon>Viridiplantae</taxon>
        <taxon>Streptophyta</taxon>
        <taxon>Embryophyta</taxon>
        <taxon>Tracheophyta</taxon>
        <taxon>Spermatophyta</taxon>
        <taxon>Magnoliopsida</taxon>
        <taxon>eudicotyledons</taxon>
        <taxon>Gunneridae</taxon>
        <taxon>Pentapetalae</taxon>
        <taxon>rosids</taxon>
        <taxon>fabids</taxon>
        <taxon>Malpighiales</taxon>
        <taxon>Linaceae</taxon>
        <taxon>Linum</taxon>
    </lineage>
</organism>
<evidence type="ECO:0000313" key="9">
    <source>
        <dbReference type="Proteomes" id="UP001497516"/>
    </source>
</evidence>
<comment type="subcellular location">
    <subcellularLocation>
        <location evidence="1">Nucleus</location>
    </subcellularLocation>
</comment>
<dbReference type="InterPro" id="IPR039218">
    <property type="entry name" value="REM_fam"/>
</dbReference>
<dbReference type="SMART" id="SM01019">
    <property type="entry name" value="B3"/>
    <property type="match status" value="2"/>
</dbReference>
<sequence>MIPSKPHFFQPLLPGFELQFSMPEAFYKNYFNGGKKKGGADQTVVLRTRRGKFHKVRVSGRAFKDGWKEFVEEHDLHVGDFVVFRLDGEMVFHVMVFDPTVCERQYQQVSSVSPKQNQIPAAAGNVFVEIEVEETQIPAVEETKDDGFNFRTPREENIGDKASIGAEEAGSGFPNRSFFEFTAGPNTIDNHRVYIPMKFAKENGLAVTMAHSWREFQKKNGLEMGDSLKFELVPGSMKPVFRMSGFGMRRMEKEIKMELVHEGSIAAAPAVSSRDNVNTEVVQEVLNPAYKVSELHPDPKDTDEILKVKQEPVHEGSASSKDGSSYPTINLPGGFGMRRMEKDINKEPVLEELPAAAGVSSSDSVNVEVVQDGQKPAFKLPDPIPKMDTKIMEKEVKEQVHKESAAAESSKDGNSYFTVKLTEGYLKGGFLNLPQEFAIKNGLHGISVSMLLANAVGAPFLVSLKTTQAGRPYIGSGWRDVVAANQLRMGDVVRFELIESGSNPVMNFKVISST</sequence>
<evidence type="ECO:0000313" key="8">
    <source>
        <dbReference type="EMBL" id="CAL1353027.1"/>
    </source>
</evidence>
<dbReference type="Pfam" id="PF02362">
    <property type="entry name" value="B3"/>
    <property type="match status" value="2"/>
</dbReference>
<dbReference type="PANTHER" id="PTHR31674:SF62">
    <property type="entry name" value="B3 DOMAIN-CONTAINING PROTEIN REM14-RELATED"/>
    <property type="match status" value="1"/>
</dbReference>
<protein>
    <recommendedName>
        <fullName evidence="7">TF-B3 domain-containing protein</fullName>
    </recommendedName>
</protein>
<feature type="domain" description="TF-B3" evidence="7">
    <location>
        <begin position="416"/>
        <end position="514"/>
    </location>
</feature>
<name>A0AAV2CAI8_9ROSI</name>
<dbReference type="GO" id="GO:0003677">
    <property type="term" value="F:DNA binding"/>
    <property type="evidence" value="ECO:0007669"/>
    <property type="project" value="UniProtKB-KW"/>
</dbReference>
<keyword evidence="3" id="KW-0805">Transcription regulation</keyword>
<evidence type="ECO:0000259" key="7">
    <source>
        <dbReference type="PROSITE" id="PS50863"/>
    </source>
</evidence>
<dbReference type="InterPro" id="IPR003340">
    <property type="entry name" value="B3_DNA-bd"/>
</dbReference>
<keyword evidence="6" id="KW-0539">Nucleus</keyword>
<dbReference type="InterPro" id="IPR015300">
    <property type="entry name" value="DNA-bd_pseudobarrel_sf"/>
</dbReference>
<dbReference type="Proteomes" id="UP001497516">
    <property type="component" value="Chromosome 1"/>
</dbReference>
<dbReference type="PROSITE" id="PS50863">
    <property type="entry name" value="B3"/>
    <property type="match status" value="2"/>
</dbReference>
<evidence type="ECO:0000256" key="1">
    <source>
        <dbReference type="ARBA" id="ARBA00004123"/>
    </source>
</evidence>
<dbReference type="GO" id="GO:0005634">
    <property type="term" value="C:nucleus"/>
    <property type="evidence" value="ECO:0007669"/>
    <property type="project" value="UniProtKB-SubCell"/>
</dbReference>
<keyword evidence="2" id="KW-0677">Repeat</keyword>
<dbReference type="CDD" id="cd10017">
    <property type="entry name" value="B3_DNA"/>
    <property type="match status" value="3"/>
</dbReference>
<keyword evidence="4" id="KW-0238">DNA-binding</keyword>
<dbReference type="PANTHER" id="PTHR31674">
    <property type="entry name" value="B3 DOMAIN-CONTAINING PROTEIN REM-LIKE 3-RELATED"/>
    <property type="match status" value="1"/>
</dbReference>
<dbReference type="Gene3D" id="2.40.330.10">
    <property type="entry name" value="DNA-binding pseudobarrel domain"/>
    <property type="match status" value="2"/>
</dbReference>
<keyword evidence="5" id="KW-0804">Transcription</keyword>
<proteinExistence type="predicted"/>
<reference evidence="8 9" key="1">
    <citation type="submission" date="2024-04" db="EMBL/GenBank/DDBJ databases">
        <authorList>
            <person name="Fracassetti M."/>
        </authorList>
    </citation>
    <scope>NUCLEOTIDE SEQUENCE [LARGE SCALE GENOMIC DNA]</scope>
</reference>
<evidence type="ECO:0000256" key="4">
    <source>
        <dbReference type="ARBA" id="ARBA00023125"/>
    </source>
</evidence>
<dbReference type="SUPFAM" id="SSF101936">
    <property type="entry name" value="DNA-binding pseudobarrel domain"/>
    <property type="match status" value="3"/>
</dbReference>
<keyword evidence="9" id="KW-1185">Reference proteome</keyword>
<dbReference type="AlphaFoldDB" id="A0AAV2CAI8"/>
<gene>
    <name evidence="8" type="ORF">LTRI10_LOCUS954</name>
</gene>